<dbReference type="PROSITE" id="PS51257">
    <property type="entry name" value="PROKAR_LIPOPROTEIN"/>
    <property type="match status" value="1"/>
</dbReference>
<reference evidence="2" key="2">
    <citation type="submission" date="2015-02" db="EMBL/GenBank/DDBJ databases">
        <authorList>
            <person name="Vasilyev I.Y."/>
            <person name="Siniagina M.N."/>
            <person name="Malanin S.Y."/>
            <person name="Boulygina E.A."/>
            <person name="Grygoryeva T.V."/>
            <person name="Yarullina D.R."/>
            <person name="Ilinskaya O.N."/>
        </authorList>
    </citation>
    <scope>NUCLEOTIDE SEQUENCE</scope>
    <source>
        <strain evidence="2">VKM Ac-1804</strain>
    </source>
</reference>
<dbReference type="Proteomes" id="UP000032503">
    <property type="component" value="Unassembled WGS sequence"/>
</dbReference>
<accession>A0A1T4XYC2</accession>
<evidence type="ECO:0000313" key="2">
    <source>
        <dbReference type="EMBL" id="KJC63858.1"/>
    </source>
</evidence>
<dbReference type="AlphaFoldDB" id="A0A1T4XYC2"/>
<dbReference type="Proteomes" id="UP000189735">
    <property type="component" value="Unassembled WGS sequence"/>
</dbReference>
<proteinExistence type="predicted"/>
<dbReference type="RefSeq" id="WP_044442188.1">
    <property type="nucleotide sequence ID" value="NZ_FUYG01000004.1"/>
</dbReference>
<dbReference type="EMBL" id="FUYG01000004">
    <property type="protein sequence ID" value="SKA94393.1"/>
    <property type="molecule type" value="Genomic_DNA"/>
</dbReference>
<dbReference type="InterPro" id="IPR021903">
    <property type="entry name" value="DUF3515"/>
</dbReference>
<evidence type="ECO:0000313" key="4">
    <source>
        <dbReference type="Proteomes" id="UP000032503"/>
    </source>
</evidence>
<reference evidence="2 4" key="1">
    <citation type="journal article" date="2001" name="Int. J. Syst. Evol. Microbiol.">
        <title>Agreia bicolorata gen. nov., sp. nov., to accommodate actinobacteria isolated from narrow reed grass infected by the nematode Heteroanguina graminophila.</title>
        <authorList>
            <person name="Evtushenko L.I."/>
            <person name="Dorofeeva L.V."/>
            <person name="Dobrovolskaya T.G."/>
            <person name="Streshinskaya G.M."/>
            <person name="Subbotin S.A."/>
            <person name="Tiedje J.M."/>
        </authorList>
    </citation>
    <scope>NUCLEOTIDE SEQUENCE [LARGE SCALE GENOMIC DNA]</scope>
    <source>
        <strain evidence="2 4">VKM Ac-1804</strain>
    </source>
</reference>
<reference evidence="5" key="4">
    <citation type="submission" date="2017-02" db="EMBL/GenBank/DDBJ databases">
        <authorList>
            <person name="Varghese N."/>
            <person name="Submissions S."/>
        </authorList>
    </citation>
    <scope>NUCLEOTIDE SEQUENCE [LARGE SCALE GENOMIC DNA]</scope>
    <source>
        <strain evidence="5">VKM Ac-2052</strain>
    </source>
</reference>
<evidence type="ECO:0000256" key="1">
    <source>
        <dbReference type="SAM" id="SignalP"/>
    </source>
</evidence>
<evidence type="ECO:0000313" key="5">
    <source>
        <dbReference type="Proteomes" id="UP000189735"/>
    </source>
</evidence>
<organism evidence="3 5">
    <name type="scientific">Agreia bicolorata</name>
    <dbReference type="NCBI Taxonomy" id="110935"/>
    <lineage>
        <taxon>Bacteria</taxon>
        <taxon>Bacillati</taxon>
        <taxon>Actinomycetota</taxon>
        <taxon>Actinomycetes</taxon>
        <taxon>Micrococcales</taxon>
        <taxon>Microbacteriaceae</taxon>
        <taxon>Agreia</taxon>
    </lineage>
</organism>
<dbReference type="EMBL" id="JYFC01000005">
    <property type="protein sequence ID" value="KJC63858.1"/>
    <property type="molecule type" value="Genomic_DNA"/>
</dbReference>
<keyword evidence="4" id="KW-1185">Reference proteome</keyword>
<evidence type="ECO:0000313" key="3">
    <source>
        <dbReference type="EMBL" id="SKA94393.1"/>
    </source>
</evidence>
<protein>
    <recommendedName>
        <fullName evidence="6">DUF3515 domain-containing protein</fullName>
    </recommendedName>
</protein>
<dbReference type="Pfam" id="PF12028">
    <property type="entry name" value="DUF3515"/>
    <property type="match status" value="1"/>
</dbReference>
<sequence>MSRPPLARRVAARTAAVLATGFLAIGLSACAQTVSLEPAADAADPACADIIVSLPLVLPSDADNQDIRQTDAQATAAWGSPASILLRCGIPPQGPTTLPCVNINGIDWVEDDSKKPNYRFVTYGRVPTTEVIIDYDVVSGTSTLVDLGPSISKIPQTNKCLGAEDTLNIPTDAPSAG</sequence>
<evidence type="ECO:0008006" key="6">
    <source>
        <dbReference type="Google" id="ProtNLM"/>
    </source>
</evidence>
<feature type="signal peptide" evidence="1">
    <location>
        <begin position="1"/>
        <end position="31"/>
    </location>
</feature>
<gene>
    <name evidence="3" type="ORF">SAMN06295879_1938</name>
    <name evidence="2" type="ORF">TZ00_12600</name>
</gene>
<reference evidence="3" key="3">
    <citation type="submission" date="2017-02" db="EMBL/GenBank/DDBJ databases">
        <authorList>
            <person name="Peterson S.W."/>
        </authorList>
    </citation>
    <scope>NUCLEOTIDE SEQUENCE [LARGE SCALE GENOMIC DNA]</scope>
    <source>
        <strain evidence="3">VKM Ac-2052</strain>
    </source>
</reference>
<keyword evidence="1" id="KW-0732">Signal</keyword>
<feature type="chain" id="PRO_5010552275" description="DUF3515 domain-containing protein" evidence="1">
    <location>
        <begin position="32"/>
        <end position="177"/>
    </location>
</feature>
<name>A0A1T4XYC2_9MICO</name>